<gene>
    <name evidence="8" type="ORF">J512_1415</name>
</gene>
<evidence type="ECO:0000313" key="9">
    <source>
        <dbReference type="Proteomes" id="UP000020595"/>
    </source>
</evidence>
<dbReference type="EMBL" id="JEWH01000013">
    <property type="protein sequence ID" value="EXB06296.1"/>
    <property type="molecule type" value="Genomic_DNA"/>
</dbReference>
<dbReference type="PATRIC" id="fig|1310613.3.peg.1359"/>
<organism evidence="8 9">
    <name type="scientific">Acinetobacter baumannii (strain 1295743)</name>
    <dbReference type="NCBI Taxonomy" id="1310613"/>
    <lineage>
        <taxon>Bacteria</taxon>
        <taxon>Pseudomonadati</taxon>
        <taxon>Pseudomonadota</taxon>
        <taxon>Gammaproteobacteria</taxon>
        <taxon>Moraxellales</taxon>
        <taxon>Moraxellaceae</taxon>
        <taxon>Acinetobacter</taxon>
        <taxon>Acinetobacter calcoaceticus/baumannii complex</taxon>
    </lineage>
</organism>
<evidence type="ECO:0000256" key="1">
    <source>
        <dbReference type="ARBA" id="ARBA00004651"/>
    </source>
</evidence>
<dbReference type="InterPro" id="IPR037185">
    <property type="entry name" value="EmrE-like"/>
</dbReference>
<feature type="transmembrane region" description="Helical" evidence="6">
    <location>
        <begin position="160"/>
        <end position="180"/>
    </location>
</feature>
<feature type="transmembrane region" description="Helical" evidence="6">
    <location>
        <begin position="75"/>
        <end position="101"/>
    </location>
</feature>
<dbReference type="PANTHER" id="PTHR42920:SF5">
    <property type="entry name" value="EAMA DOMAIN-CONTAINING PROTEIN"/>
    <property type="match status" value="1"/>
</dbReference>
<reference evidence="8 9" key="1">
    <citation type="submission" date="2014-02" db="EMBL/GenBank/DDBJ databases">
        <title>Comparative genomics and transcriptomics to identify genetic mechanisms underlying the emergence of carbapenem resistant Acinetobacter baumannii (CRAb).</title>
        <authorList>
            <person name="Harris A.D."/>
            <person name="Johnson K.J."/>
            <person name="George J."/>
            <person name="Shefchek K."/>
            <person name="Daugherty S.C."/>
            <person name="Parankush S."/>
            <person name="Sadzewicz L."/>
            <person name="Tallon L."/>
            <person name="Sengamalay N."/>
            <person name="Hazen T.H."/>
            <person name="Rasko D.A."/>
        </authorList>
    </citation>
    <scope>NUCLEOTIDE SEQUENCE [LARGE SCALE GENOMIC DNA]</scope>
    <source>
        <strain evidence="8 9">1295743</strain>
    </source>
</reference>
<evidence type="ECO:0000256" key="2">
    <source>
        <dbReference type="ARBA" id="ARBA00022475"/>
    </source>
</evidence>
<feature type="transmembrane region" description="Helical" evidence="6">
    <location>
        <begin position="283"/>
        <end position="301"/>
    </location>
</feature>
<accession>A0A009I747</accession>
<dbReference type="SUPFAM" id="SSF103481">
    <property type="entry name" value="Multidrug resistance efflux transporter EmrE"/>
    <property type="match status" value="2"/>
</dbReference>
<dbReference type="InterPro" id="IPR000620">
    <property type="entry name" value="EamA_dom"/>
</dbReference>
<keyword evidence="3 6" id="KW-0812">Transmembrane</keyword>
<feature type="domain" description="EamA" evidence="7">
    <location>
        <begin position="162"/>
        <end position="300"/>
    </location>
</feature>
<dbReference type="InterPro" id="IPR051258">
    <property type="entry name" value="Diverse_Substrate_Transporter"/>
</dbReference>
<comment type="subcellular location">
    <subcellularLocation>
        <location evidence="1">Cell membrane</location>
        <topology evidence="1">Multi-pass membrane protein</topology>
    </subcellularLocation>
</comment>
<dbReference type="RefSeq" id="WP_032050977.1">
    <property type="nucleotide sequence ID" value="NZ_JEWH01000013.1"/>
</dbReference>
<keyword evidence="4 6" id="KW-1133">Transmembrane helix</keyword>
<dbReference type="Pfam" id="PF00892">
    <property type="entry name" value="EamA"/>
    <property type="match status" value="2"/>
</dbReference>
<keyword evidence="8" id="KW-0762">Sugar transport</keyword>
<name>A0A009I747_ACIB9</name>
<keyword evidence="5 6" id="KW-0472">Membrane</keyword>
<evidence type="ECO:0000313" key="8">
    <source>
        <dbReference type="EMBL" id="EXB06296.1"/>
    </source>
</evidence>
<sequence length="308" mass="34380">MKISLSSFQIGSFFALCSAFLFSTKAIFIKQTYALSPLVDGTVLMALRMLSALPFFLLICWFNRHHNQGIKKKDWLILIFAGLLGYYFASWLDFMGLMFISASLERIILFLYPTLTVIASSLLYKQKLDVKSLFAIFLSYGGTVLVMLQEHNNAPIQGNFWLGTSFVFASAVAFAGYLLLTPPLIKKFGSWNFTGLALTVACIGTLTHYVLSTPQPIQLLLQLPSSVIWYGIGLGFLVTVLPTVMLMQSIERLGATQSAMIASIGPVLTILLAVAFLNEYLNIWQWVGCFLNIVGVMMITLRKKRLKH</sequence>
<feature type="transmembrane region" description="Helical" evidence="6">
    <location>
        <begin position="259"/>
        <end position="277"/>
    </location>
</feature>
<feature type="transmembrane region" description="Helical" evidence="6">
    <location>
        <begin position="192"/>
        <end position="211"/>
    </location>
</feature>
<evidence type="ECO:0000256" key="4">
    <source>
        <dbReference type="ARBA" id="ARBA00022989"/>
    </source>
</evidence>
<feature type="domain" description="EamA" evidence="7">
    <location>
        <begin position="10"/>
        <end position="147"/>
    </location>
</feature>
<keyword evidence="8" id="KW-0813">Transport</keyword>
<evidence type="ECO:0000256" key="5">
    <source>
        <dbReference type="ARBA" id="ARBA00023136"/>
    </source>
</evidence>
<feature type="transmembrane region" description="Helical" evidence="6">
    <location>
        <begin position="42"/>
        <end position="63"/>
    </location>
</feature>
<evidence type="ECO:0000256" key="3">
    <source>
        <dbReference type="ARBA" id="ARBA00022692"/>
    </source>
</evidence>
<dbReference type="AlphaFoldDB" id="A0A009I747"/>
<dbReference type="GO" id="GO:0005886">
    <property type="term" value="C:plasma membrane"/>
    <property type="evidence" value="ECO:0007669"/>
    <property type="project" value="UniProtKB-SubCell"/>
</dbReference>
<comment type="caution">
    <text evidence="8">The sequence shown here is derived from an EMBL/GenBank/DDBJ whole genome shotgun (WGS) entry which is preliminary data.</text>
</comment>
<protein>
    <submittedName>
        <fullName evidence="8">Nucleotide-sugar transporter family protein</fullName>
    </submittedName>
</protein>
<keyword evidence="2" id="KW-1003">Cell membrane</keyword>
<feature type="transmembrane region" description="Helical" evidence="6">
    <location>
        <begin position="107"/>
        <end position="124"/>
    </location>
</feature>
<evidence type="ECO:0000259" key="7">
    <source>
        <dbReference type="Pfam" id="PF00892"/>
    </source>
</evidence>
<dbReference type="Gene3D" id="1.10.3730.20">
    <property type="match status" value="1"/>
</dbReference>
<dbReference type="PANTHER" id="PTHR42920">
    <property type="entry name" value="OS03G0707200 PROTEIN-RELATED"/>
    <property type="match status" value="1"/>
</dbReference>
<feature type="transmembrane region" description="Helical" evidence="6">
    <location>
        <begin position="227"/>
        <end position="247"/>
    </location>
</feature>
<proteinExistence type="predicted"/>
<dbReference type="Proteomes" id="UP000020595">
    <property type="component" value="Unassembled WGS sequence"/>
</dbReference>
<feature type="transmembrane region" description="Helical" evidence="6">
    <location>
        <begin position="131"/>
        <end position="148"/>
    </location>
</feature>
<evidence type="ECO:0000256" key="6">
    <source>
        <dbReference type="SAM" id="Phobius"/>
    </source>
</evidence>